<comment type="similarity">
    <text evidence="1">Belongs to the pseudouridine synthase RluA family.</text>
</comment>
<dbReference type="SUPFAM" id="SSF55120">
    <property type="entry name" value="Pseudouridine synthase"/>
    <property type="match status" value="1"/>
</dbReference>
<feature type="domain" description="Pseudouridine synthase RsuA/RluA-like" evidence="2">
    <location>
        <begin position="23"/>
        <end position="166"/>
    </location>
</feature>
<organism evidence="3 4">
    <name type="scientific">Shewanella piezotolerans (strain WP3 / JCM 13877)</name>
    <dbReference type="NCBI Taxonomy" id="225849"/>
    <lineage>
        <taxon>Bacteria</taxon>
        <taxon>Pseudomonadati</taxon>
        <taxon>Pseudomonadota</taxon>
        <taxon>Gammaproteobacteria</taxon>
        <taxon>Alteromonadales</taxon>
        <taxon>Shewanellaceae</taxon>
        <taxon>Shewanella</taxon>
    </lineage>
</organism>
<keyword evidence="4" id="KW-1185">Reference proteome</keyword>
<dbReference type="eggNOG" id="COG0564">
    <property type="taxonomic scope" value="Bacteria"/>
</dbReference>
<gene>
    <name evidence="3" type="ordered locus">swp_4996</name>
</gene>
<dbReference type="InterPro" id="IPR020103">
    <property type="entry name" value="PsdUridine_synth_cat_dom_sf"/>
</dbReference>
<evidence type="ECO:0000313" key="3">
    <source>
        <dbReference type="EMBL" id="ACJ31611.1"/>
    </source>
</evidence>
<dbReference type="Pfam" id="PF00849">
    <property type="entry name" value="PseudoU_synth_2"/>
    <property type="match status" value="1"/>
</dbReference>
<dbReference type="CDD" id="cd02869">
    <property type="entry name" value="PseudoU_synth_RluA_like"/>
    <property type="match status" value="1"/>
</dbReference>
<dbReference type="InterPro" id="IPR006224">
    <property type="entry name" value="PsdUridine_synth_RluA-like_CS"/>
</dbReference>
<dbReference type="GO" id="GO:0003723">
    <property type="term" value="F:RNA binding"/>
    <property type="evidence" value="ECO:0007669"/>
    <property type="project" value="InterPro"/>
</dbReference>
<dbReference type="AlphaFoldDB" id="B8CVD5"/>
<dbReference type="PANTHER" id="PTHR21600">
    <property type="entry name" value="MITOCHONDRIAL RNA PSEUDOURIDINE SYNTHASE"/>
    <property type="match status" value="1"/>
</dbReference>
<protein>
    <submittedName>
        <fullName evidence="3">Pseudouridine synthase RluA-like protein</fullName>
    </submittedName>
</protein>
<dbReference type="GO" id="GO:0009982">
    <property type="term" value="F:pseudouridine synthase activity"/>
    <property type="evidence" value="ECO:0007669"/>
    <property type="project" value="InterPro"/>
</dbReference>
<evidence type="ECO:0000256" key="1">
    <source>
        <dbReference type="ARBA" id="ARBA00010876"/>
    </source>
</evidence>
<name>B8CVD5_SHEPW</name>
<dbReference type="HOGENOM" id="CLU_016902_6_0_6"/>
<dbReference type="STRING" id="225849.swp_4996"/>
<evidence type="ECO:0000313" key="4">
    <source>
        <dbReference type="Proteomes" id="UP000000753"/>
    </source>
</evidence>
<dbReference type="Proteomes" id="UP000000753">
    <property type="component" value="Chromosome"/>
</dbReference>
<dbReference type="NCBIfam" id="TIGR01621">
    <property type="entry name" value="RluA-like"/>
    <property type="match status" value="1"/>
</dbReference>
<proteinExistence type="inferred from homology"/>
<dbReference type="PANTHER" id="PTHR21600:SF87">
    <property type="entry name" value="RNA PSEUDOURIDYLATE SYNTHASE DOMAIN-CONTAINING PROTEIN 1"/>
    <property type="match status" value="1"/>
</dbReference>
<accession>B8CVD5</accession>
<reference evidence="3 4" key="1">
    <citation type="journal article" date="2008" name="PLoS ONE">
        <title>Environmental adaptation: genomic analysis of the piezotolerant and psychrotolerant deep-sea iron reducing bacterium Shewanella piezotolerans WP3.</title>
        <authorList>
            <person name="Wang F."/>
            <person name="Wang J."/>
            <person name="Jian H."/>
            <person name="Zhang B."/>
            <person name="Li S."/>
            <person name="Wang F."/>
            <person name="Zeng X."/>
            <person name="Gao L."/>
            <person name="Bartlett D.H."/>
            <person name="Yu J."/>
            <person name="Hu S."/>
            <person name="Xiao X."/>
        </authorList>
    </citation>
    <scope>NUCLEOTIDE SEQUENCE [LARGE SCALE GENOMIC DNA]</scope>
    <source>
        <strain evidence="4">WP3 / JCM 13877</strain>
    </source>
</reference>
<dbReference type="KEGG" id="swp:swp_4996"/>
<dbReference type="PROSITE" id="PS01129">
    <property type="entry name" value="PSI_RLU"/>
    <property type="match status" value="1"/>
</dbReference>
<dbReference type="GO" id="GO:0000455">
    <property type="term" value="P:enzyme-directed rRNA pseudouridine synthesis"/>
    <property type="evidence" value="ECO:0007669"/>
    <property type="project" value="TreeGrafter"/>
</dbReference>
<dbReference type="EMBL" id="CP000472">
    <property type="protein sequence ID" value="ACJ31611.1"/>
    <property type="molecule type" value="Genomic_DNA"/>
</dbReference>
<dbReference type="InterPro" id="IPR050188">
    <property type="entry name" value="RluA_PseudoU_synthase"/>
</dbReference>
<dbReference type="Gene3D" id="3.30.2350.10">
    <property type="entry name" value="Pseudouridine synthase"/>
    <property type="match status" value="1"/>
</dbReference>
<dbReference type="InterPro" id="IPR006145">
    <property type="entry name" value="PsdUridine_synth_RsuA/RluA"/>
</dbReference>
<evidence type="ECO:0000259" key="2">
    <source>
        <dbReference type="Pfam" id="PF00849"/>
    </source>
</evidence>
<dbReference type="InterPro" id="IPR006508">
    <property type="entry name" value="PsdUridine_synth_RluA-like"/>
</dbReference>
<sequence>MVVKLLTPVCGILMYQIIADEADFIVICKSANIHFHSQDGSAGVVAQAELDLGIKLYSVHRLDTMTSGLLILAKSSAVAAEFTRQFSEHKVQKYYLALAKGKPKKKQGWVIGDMAKSRRSMHKLLRSMDNPAKTQFFSHSVGDGLRLYLLKPLSGKTHQLRVALASIGVPILGDELYGGDASDRGYLHAYSLNFSYKAQAYQYSVAPPSGVAFNSQAVIEQLQHWQSPEQLTWPKVK</sequence>
<dbReference type="GO" id="GO:0140098">
    <property type="term" value="F:catalytic activity, acting on RNA"/>
    <property type="evidence" value="ECO:0007669"/>
    <property type="project" value="UniProtKB-ARBA"/>
</dbReference>